<reference evidence="2" key="1">
    <citation type="journal article" date="2015" name="BMC Genomics">
        <title>Draft genome of a commonly misdiagnosed multidrug resistant pathogen Candida auris.</title>
        <authorList>
            <person name="Chatterjee S."/>
            <person name="Alampalli S.V."/>
            <person name="Nageshan R.K."/>
            <person name="Chettiar S.T."/>
            <person name="Joshi S."/>
            <person name="Tatu U.S."/>
        </authorList>
    </citation>
    <scope>NUCLEOTIDE SEQUENCE [LARGE SCALE GENOMIC DNA]</scope>
    <source>
        <strain evidence="2">6684</strain>
    </source>
</reference>
<dbReference type="Proteomes" id="UP000037122">
    <property type="component" value="Unassembled WGS sequence"/>
</dbReference>
<dbReference type="AlphaFoldDB" id="A0A0L0NN99"/>
<organism evidence="1 2">
    <name type="scientific">Candidozyma auris</name>
    <name type="common">Yeast</name>
    <name type="synonym">Candida auris</name>
    <dbReference type="NCBI Taxonomy" id="498019"/>
    <lineage>
        <taxon>Eukaryota</taxon>
        <taxon>Fungi</taxon>
        <taxon>Dikarya</taxon>
        <taxon>Ascomycota</taxon>
        <taxon>Saccharomycotina</taxon>
        <taxon>Pichiomycetes</taxon>
        <taxon>Metschnikowiaceae</taxon>
        <taxon>Candidozyma</taxon>
    </lineage>
</organism>
<proteinExistence type="predicted"/>
<gene>
    <name evidence="1" type="ORF">QG37_07936</name>
</gene>
<sequence length="73" mass="8720">MLACRVKMHLQNLQSFVHSYLMESNQKKRKKIKLFDPVCFGSAQEQEMVYKNLSKNNKIRGEELFKSKKKKKK</sequence>
<accession>A0A0L0NN99</accession>
<evidence type="ECO:0000313" key="1">
    <source>
        <dbReference type="EMBL" id="KND95621.1"/>
    </source>
</evidence>
<dbReference type="VEuPathDB" id="FungiDB:QG37_07936"/>
<evidence type="ECO:0000313" key="2">
    <source>
        <dbReference type="Proteomes" id="UP000037122"/>
    </source>
</evidence>
<comment type="caution">
    <text evidence="1">The sequence shown here is derived from an EMBL/GenBank/DDBJ whole genome shotgun (WGS) entry which is preliminary data.</text>
</comment>
<dbReference type="EMBL" id="LGST01000066">
    <property type="protein sequence ID" value="KND95621.1"/>
    <property type="molecule type" value="Genomic_DNA"/>
</dbReference>
<protein>
    <submittedName>
        <fullName evidence="1">Uncharacterized protein</fullName>
    </submittedName>
</protein>
<name>A0A0L0NN99_CANAR</name>